<protein>
    <submittedName>
        <fullName evidence="2">Uncharacterized protein</fullName>
    </submittedName>
</protein>
<dbReference type="EMBL" id="AWQQ01000002">
    <property type="protein sequence ID" value="PHJ39958.1"/>
    <property type="molecule type" value="Genomic_DNA"/>
</dbReference>
<keyword evidence="1" id="KW-0812">Transmembrane</keyword>
<name>A0A2C6MI19_9FIRM</name>
<feature type="transmembrane region" description="Helical" evidence="1">
    <location>
        <begin position="227"/>
        <end position="244"/>
    </location>
</feature>
<reference evidence="2 3" key="1">
    <citation type="submission" date="2013-09" db="EMBL/GenBank/DDBJ databases">
        <title>Biodegradation of hydrocarbons in the deep terrestrial subsurface : characterization of a microbial consortium composed of two Desulfotomaculum species originating from a deep geological formation.</title>
        <authorList>
            <person name="Aullo T."/>
            <person name="Berlendis S."/>
            <person name="Lascourreges J.-F."/>
            <person name="Dessort D."/>
            <person name="Saint-Laurent S."/>
            <person name="Schraauwers B."/>
            <person name="Mas J."/>
            <person name="Magot M."/>
            <person name="Ranchou-Peyruse A."/>
        </authorList>
    </citation>
    <scope>NUCLEOTIDE SEQUENCE [LARGE SCALE GENOMIC DNA]</scope>
    <source>
        <strain evidence="2 3">Bs107</strain>
    </source>
</reference>
<dbReference type="AlphaFoldDB" id="A0A2C6MI19"/>
<feature type="transmembrane region" description="Helical" evidence="1">
    <location>
        <begin position="71"/>
        <end position="87"/>
    </location>
</feature>
<dbReference type="OrthoDB" id="1715299at2"/>
<organism evidence="2 3">
    <name type="scientific">Desulforamulus profundi</name>
    <dbReference type="NCBI Taxonomy" id="1383067"/>
    <lineage>
        <taxon>Bacteria</taxon>
        <taxon>Bacillati</taxon>
        <taxon>Bacillota</taxon>
        <taxon>Clostridia</taxon>
        <taxon>Eubacteriales</taxon>
        <taxon>Peptococcaceae</taxon>
        <taxon>Desulforamulus</taxon>
    </lineage>
</organism>
<evidence type="ECO:0000256" key="1">
    <source>
        <dbReference type="SAM" id="Phobius"/>
    </source>
</evidence>
<dbReference type="Proteomes" id="UP000222564">
    <property type="component" value="Unassembled WGS sequence"/>
</dbReference>
<sequence>MDKLVFLSDLEEAEKKIAPWTGSEKEFLNLWFLAMTGVVLPFYIISIAVSFIKLMTYSGNPAGRSEAIQSIWRWFGALLITVAAPVLVESLTWLTSIFLDGIQYAFQLVAQESGINRTPGNWGAINFGGVAITTGSILGTVLVKLMFAVFWVWINVVYVIRKIVLSGMFCFTPLMALMWSVNKNTTAIAVWLGELASNAFMPVAHALVLCTILGFMDVKNINQQGTWFQVLIAIYTIMPLAEVIRNTLQTLFTRMAGLNEEHTAKKAWQLPWDWVAYCLSVGSSAVHWEQTIHLLMLLHLHHRQVQVAVA</sequence>
<keyword evidence="3" id="KW-1185">Reference proteome</keyword>
<dbReference type="RefSeq" id="WP_099081829.1">
    <property type="nucleotide sequence ID" value="NZ_AWQQ01000002.1"/>
</dbReference>
<proteinExistence type="predicted"/>
<gene>
    <name evidence="2" type="ORF">P378_00110</name>
</gene>
<evidence type="ECO:0000313" key="3">
    <source>
        <dbReference type="Proteomes" id="UP000222564"/>
    </source>
</evidence>
<accession>A0A2C6MI19</accession>
<evidence type="ECO:0000313" key="2">
    <source>
        <dbReference type="EMBL" id="PHJ39958.1"/>
    </source>
</evidence>
<feature type="transmembrane region" description="Helical" evidence="1">
    <location>
        <begin position="188"/>
        <end position="215"/>
    </location>
</feature>
<feature type="transmembrane region" description="Helical" evidence="1">
    <location>
        <begin position="30"/>
        <end position="51"/>
    </location>
</feature>
<feature type="transmembrane region" description="Helical" evidence="1">
    <location>
        <begin position="122"/>
        <end position="153"/>
    </location>
</feature>
<keyword evidence="1" id="KW-1133">Transmembrane helix</keyword>
<feature type="transmembrane region" description="Helical" evidence="1">
    <location>
        <begin position="159"/>
        <end position="181"/>
    </location>
</feature>
<comment type="caution">
    <text evidence="2">The sequence shown here is derived from an EMBL/GenBank/DDBJ whole genome shotgun (WGS) entry which is preliminary data.</text>
</comment>
<keyword evidence="1" id="KW-0472">Membrane</keyword>